<evidence type="ECO:0000313" key="1">
    <source>
        <dbReference type="EMBL" id="ABA78512.1"/>
    </source>
</evidence>
<organism evidence="1 2">
    <name type="scientific">Cereibacter sphaeroides (strain ATCC 17023 / DSM 158 / JCM 6121 / CCUG 31486 / LMG 2827 / NBRC 12203 / NCIMB 8253 / ATH 2.4.1.)</name>
    <name type="common">Rhodobacter sphaeroides</name>
    <dbReference type="NCBI Taxonomy" id="272943"/>
    <lineage>
        <taxon>Bacteria</taxon>
        <taxon>Pseudomonadati</taxon>
        <taxon>Pseudomonadota</taxon>
        <taxon>Alphaproteobacteria</taxon>
        <taxon>Rhodobacterales</taxon>
        <taxon>Paracoccaceae</taxon>
        <taxon>Cereibacter</taxon>
    </lineage>
</organism>
<dbReference type="AlphaFoldDB" id="Q3J3X2"/>
<name>Q3J3X2_CERS4</name>
<dbReference type="Proteomes" id="UP000002703">
    <property type="component" value="Chromosome 1"/>
</dbReference>
<dbReference type="eggNOG" id="ENOG5033DET">
    <property type="taxonomic scope" value="Bacteria"/>
</dbReference>
<dbReference type="EnsemblBacteria" id="ABA78512">
    <property type="protein sequence ID" value="ABA78512"/>
    <property type="gene ID" value="RSP_6047"/>
</dbReference>
<dbReference type="STRING" id="272943.RSP_6047"/>
<keyword evidence="2" id="KW-1185">Reference proteome</keyword>
<dbReference type="EMBL" id="CP000143">
    <property type="protein sequence ID" value="ABA78512.1"/>
    <property type="molecule type" value="Genomic_DNA"/>
</dbReference>
<dbReference type="RefSeq" id="WP_011337422.1">
    <property type="nucleotide sequence ID" value="NC_007493.2"/>
</dbReference>
<proteinExistence type="predicted"/>
<dbReference type="InterPro" id="IPR021508">
    <property type="entry name" value="Gp17-like"/>
</dbReference>
<dbReference type="GeneID" id="3719890"/>
<gene>
    <name evidence="1" type="ORF">RSP_6047</name>
</gene>
<reference evidence="2" key="1">
    <citation type="submission" date="2005-09" db="EMBL/GenBank/DDBJ databases">
        <title>Complete sequence of chromosome 1 of Rhodobacter sphaeroides 2.4.1.</title>
        <authorList>
            <person name="Copeland A."/>
            <person name="Lucas S."/>
            <person name="Lapidus A."/>
            <person name="Barry K."/>
            <person name="Detter J.C."/>
            <person name="Glavina T."/>
            <person name="Hammon N."/>
            <person name="Israni S."/>
            <person name="Pitluck S."/>
            <person name="Richardson P."/>
            <person name="Mackenzie C."/>
            <person name="Choudhary M."/>
            <person name="Larimer F."/>
            <person name="Hauser L.J."/>
            <person name="Land M."/>
            <person name="Donohue T.J."/>
            <person name="Kaplan S."/>
        </authorList>
    </citation>
    <scope>NUCLEOTIDE SEQUENCE [LARGE SCALE GENOMIC DNA]</scope>
    <source>
        <strain evidence="2">ATCC 17023 / DSM 158 / JCM 6121 / CCUG 31486 / LMG 2827 / NBRC 12203 / NCIMB 8253 / ATH 2.4.1.</strain>
    </source>
</reference>
<dbReference type="Pfam" id="PF11367">
    <property type="entry name" value="Tail_completion_gp17"/>
    <property type="match status" value="1"/>
</dbReference>
<protein>
    <recommendedName>
        <fullName evidence="3">DUF3168 domain-containing protein</fullName>
    </recommendedName>
</protein>
<accession>Q3J3X2</accession>
<dbReference type="OrthoDB" id="7630456at2"/>
<dbReference type="InterPro" id="IPR053745">
    <property type="entry name" value="Viral_Tail_Comp_sf"/>
</dbReference>
<dbReference type="Gene3D" id="3.30.2000.30">
    <property type="match status" value="1"/>
</dbReference>
<sequence length="138" mass="15186">MLDPALALQTAVRAALLDTPEVLALVPADHVRTGPVRPDRMPCVILKADQVQYLGRASGNQHVARIYMTLDVWALEDAGTARQIGTACMGALIDAPVIPGAFVVEWQRPSILWLRDPQPERAYTHGVVQLEAVIQWRD</sequence>
<evidence type="ECO:0008006" key="3">
    <source>
        <dbReference type="Google" id="ProtNLM"/>
    </source>
</evidence>
<dbReference type="KEGG" id="rsp:RSP_6047"/>
<dbReference type="PATRIC" id="fig|272943.9.peg.1270"/>
<evidence type="ECO:0000313" key="2">
    <source>
        <dbReference type="Proteomes" id="UP000002703"/>
    </source>
</evidence>